<keyword evidence="4" id="KW-0853">WD repeat</keyword>
<evidence type="ECO:0000259" key="7">
    <source>
        <dbReference type="SMART" id="SM01035"/>
    </source>
</evidence>
<dbReference type="GO" id="GO:0043021">
    <property type="term" value="F:ribonucleoprotein complex binding"/>
    <property type="evidence" value="ECO:0007669"/>
    <property type="project" value="TreeGrafter"/>
</dbReference>
<feature type="non-terminal residue" evidence="8">
    <location>
        <position position="119"/>
    </location>
</feature>
<evidence type="ECO:0000256" key="3">
    <source>
        <dbReference type="ARBA" id="ARBA00022552"/>
    </source>
</evidence>
<dbReference type="GO" id="GO:0000463">
    <property type="term" value="P:maturation of LSU-rRNA from tricistronic rRNA transcript (SSU-rRNA, 5.8S rRNA, LSU-rRNA)"/>
    <property type="evidence" value="ECO:0007669"/>
    <property type="project" value="TreeGrafter"/>
</dbReference>
<keyword evidence="2" id="KW-0690">Ribosome biogenesis</keyword>
<name>A0A3A2ZG47_9EURO</name>
<proteinExistence type="predicted"/>
<evidence type="ECO:0000256" key="2">
    <source>
        <dbReference type="ARBA" id="ARBA00022517"/>
    </source>
</evidence>
<dbReference type="InterPro" id="IPR028598">
    <property type="entry name" value="BOP1/Erb1"/>
</dbReference>
<dbReference type="InterPro" id="IPR012953">
    <property type="entry name" value="BOP1_N_dom"/>
</dbReference>
<evidence type="ECO:0000256" key="1">
    <source>
        <dbReference type="ARBA" id="ARBA00004604"/>
    </source>
</evidence>
<evidence type="ECO:0000313" key="9">
    <source>
        <dbReference type="Proteomes" id="UP000266188"/>
    </source>
</evidence>
<dbReference type="AlphaFoldDB" id="A0A3A2ZG47"/>
<dbReference type="PANTHER" id="PTHR17605">
    <property type="entry name" value="RIBOSOME BIOGENESIS PROTEIN BOP1 BLOCK OF PROLIFERATION 1 PROTEIN"/>
    <property type="match status" value="1"/>
</dbReference>
<keyword evidence="5" id="KW-0677">Repeat</keyword>
<dbReference type="OrthoDB" id="5571054at2759"/>
<comment type="subcellular location">
    <subcellularLocation>
        <location evidence="1">Nucleus</location>
        <location evidence="1">Nucleolus</location>
    </subcellularLocation>
</comment>
<organism evidence="8 9">
    <name type="scientific">Aspergillus sclerotialis</name>
    <dbReference type="NCBI Taxonomy" id="2070753"/>
    <lineage>
        <taxon>Eukaryota</taxon>
        <taxon>Fungi</taxon>
        <taxon>Dikarya</taxon>
        <taxon>Ascomycota</taxon>
        <taxon>Pezizomycotina</taxon>
        <taxon>Eurotiomycetes</taxon>
        <taxon>Eurotiomycetidae</taxon>
        <taxon>Eurotiales</taxon>
        <taxon>Aspergillaceae</taxon>
        <taxon>Aspergillus</taxon>
        <taxon>Aspergillus subgen. Polypaecilum</taxon>
    </lineage>
</organism>
<evidence type="ECO:0000256" key="6">
    <source>
        <dbReference type="ARBA" id="ARBA00023242"/>
    </source>
</evidence>
<dbReference type="Proteomes" id="UP000266188">
    <property type="component" value="Unassembled WGS sequence"/>
</dbReference>
<comment type="caution">
    <text evidence="8">The sequence shown here is derived from an EMBL/GenBank/DDBJ whole genome shotgun (WGS) entry which is preliminary data.</text>
</comment>
<dbReference type="GO" id="GO:0030687">
    <property type="term" value="C:preribosome, large subunit precursor"/>
    <property type="evidence" value="ECO:0007669"/>
    <property type="project" value="TreeGrafter"/>
</dbReference>
<dbReference type="PANTHER" id="PTHR17605:SF0">
    <property type="entry name" value="RIBOSOME BIOGENESIS PROTEIN BOP1"/>
    <property type="match status" value="1"/>
</dbReference>
<evidence type="ECO:0000313" key="8">
    <source>
        <dbReference type="EMBL" id="RJE16915.1"/>
    </source>
</evidence>
<evidence type="ECO:0000256" key="4">
    <source>
        <dbReference type="ARBA" id="ARBA00022574"/>
    </source>
</evidence>
<gene>
    <name evidence="8" type="ORF">PHISCL_10748</name>
</gene>
<keyword evidence="9" id="KW-1185">Reference proteome</keyword>
<reference evidence="9" key="1">
    <citation type="submission" date="2017-02" db="EMBL/GenBank/DDBJ databases">
        <authorList>
            <person name="Tafer H."/>
            <person name="Lopandic K."/>
        </authorList>
    </citation>
    <scope>NUCLEOTIDE SEQUENCE [LARGE SCALE GENOMIC DNA]</scope>
    <source>
        <strain evidence="9">CBS 366.77</strain>
    </source>
</reference>
<feature type="domain" description="BOP1 N-terminal" evidence="7">
    <location>
        <begin position="39"/>
        <end position="119"/>
    </location>
</feature>
<evidence type="ECO:0000256" key="5">
    <source>
        <dbReference type="ARBA" id="ARBA00022737"/>
    </source>
</evidence>
<dbReference type="SMART" id="SM01035">
    <property type="entry name" value="BOP1NT"/>
    <property type="match status" value="1"/>
</dbReference>
<dbReference type="STRING" id="2070753.A0A3A2ZG47"/>
<feature type="non-terminal residue" evidence="8">
    <location>
        <position position="1"/>
    </location>
</feature>
<keyword evidence="3" id="KW-0698">rRNA processing</keyword>
<dbReference type="GO" id="GO:0070545">
    <property type="term" value="C:PeBoW complex"/>
    <property type="evidence" value="ECO:0007669"/>
    <property type="project" value="TreeGrafter"/>
</dbReference>
<dbReference type="EMBL" id="MVGC01002193">
    <property type="protein sequence ID" value="RJE16915.1"/>
    <property type="molecule type" value="Genomic_DNA"/>
</dbReference>
<dbReference type="Pfam" id="PF08145">
    <property type="entry name" value="BOP1NT"/>
    <property type="match status" value="1"/>
</dbReference>
<accession>A0A3A2ZG47</accession>
<sequence>DAYGNDRYIYDEINPDDNSELSDVDENANTVGDIPLSFYDQYPHIGYDINGKRIMRPAKGEALDALLESIEVPQGFTGLTDPSTGKPLELNQDELELLRKVQMNEIPEEGYNPYEPTVE</sequence>
<keyword evidence="6" id="KW-0539">Nucleus</keyword>
<protein>
    <recommendedName>
        <fullName evidence="7">BOP1 N-terminal domain-containing protein</fullName>
    </recommendedName>
</protein>